<name>A0ABT1ND43_9FIRM</name>
<comment type="function">
    <text evidence="4">CRISPR (clustered regularly interspaced short palindromic repeat), is an adaptive immune system that provides protection against mobile genetic elements (viruses, transposable elements and conjugative plasmids). CRISPR clusters contain sequences complementary to antecedent mobile elements and target invading nucleic acids. CRISPR clusters are transcribed and processed into CRISPR RNA (crRNA).</text>
</comment>
<evidence type="ECO:0000259" key="5">
    <source>
        <dbReference type="Pfam" id="PF01881"/>
    </source>
</evidence>
<gene>
    <name evidence="6" type="primary">cas6</name>
    <name evidence="6" type="ORF">LJD61_06405</name>
</gene>
<evidence type="ECO:0000313" key="7">
    <source>
        <dbReference type="Proteomes" id="UP001651880"/>
    </source>
</evidence>
<dbReference type="InterPro" id="IPR049435">
    <property type="entry name" value="Cas_Cas6_C"/>
</dbReference>
<evidence type="ECO:0000313" key="6">
    <source>
        <dbReference type="EMBL" id="MCQ1529180.1"/>
    </source>
</evidence>
<proteinExistence type="inferred from homology"/>
<evidence type="ECO:0000256" key="4">
    <source>
        <dbReference type="PIRNR" id="PIRNR005054"/>
    </source>
</evidence>
<sequence>MQISISFISEKNIVLPIHYNNIIQAFIYNNIDNKLSRFLHDKGYITNGRSFKMFTYSRVIGDWRAEEDRFNFGKKAKLIISSPLDNFCKSVANSMLQSNHLFIGQNSIQTERIQIDNQIVDKDEIIIDTLSPIVVYSTFIKPDNSKYTCYFMPREPDFNRLVKENLVRKCNAVNTITNGIGEPNVEVIPLGKVRQHLTYYKKTIVKGASGRFLIKGRKELLQIGVDAGFGSKNSQGFGCVKII</sequence>
<dbReference type="InterPro" id="IPR010156">
    <property type="entry name" value="CRISPR-assoc_prot_Cas6"/>
</dbReference>
<accession>A0ABT1ND43</accession>
<dbReference type="PANTHER" id="PTHR36984">
    <property type="entry name" value="CRISPR-ASSOCIATED ENDORIBONUCLEASE CAS6 1"/>
    <property type="match status" value="1"/>
</dbReference>
<evidence type="ECO:0000256" key="3">
    <source>
        <dbReference type="ARBA" id="ARBA00023118"/>
    </source>
</evidence>
<dbReference type="Gene3D" id="3.30.70.1890">
    <property type="match status" value="1"/>
</dbReference>
<dbReference type="InterPro" id="IPR045747">
    <property type="entry name" value="CRISPR-assoc_prot_Cas6_N_sf"/>
</dbReference>
<protein>
    <recommendedName>
        <fullName evidence="4">CRISPR-associated endoribonuclease</fullName>
    </recommendedName>
</protein>
<keyword evidence="2" id="KW-0694">RNA-binding</keyword>
<comment type="caution">
    <text evidence="6">The sequence shown here is derived from an EMBL/GenBank/DDBJ whole genome shotgun (WGS) entry which is preliminary data.</text>
</comment>
<dbReference type="Proteomes" id="UP001651880">
    <property type="component" value="Unassembled WGS sequence"/>
</dbReference>
<keyword evidence="3" id="KW-0051">Antiviral defense</keyword>
<dbReference type="CDD" id="cd21140">
    <property type="entry name" value="Cas6_I-like"/>
    <property type="match status" value="1"/>
</dbReference>
<comment type="similarity">
    <text evidence="1 4">Belongs to the CRISPR-associated protein Cas6/Cse3/CasE family.</text>
</comment>
<evidence type="ECO:0000256" key="1">
    <source>
        <dbReference type="ARBA" id="ARBA00005937"/>
    </source>
</evidence>
<dbReference type="EMBL" id="JAJEKE010000004">
    <property type="protein sequence ID" value="MCQ1529180.1"/>
    <property type="molecule type" value="Genomic_DNA"/>
</dbReference>
<dbReference type="Gene3D" id="3.30.70.1900">
    <property type="match status" value="1"/>
</dbReference>
<reference evidence="6 7" key="1">
    <citation type="submission" date="2021-10" db="EMBL/GenBank/DDBJ databases">
        <title>Lutispora strain m25 sp. nov., a thermophilic, non-spore-forming bacterium isolated from a lab-scale methanogenic bioreactor digesting anaerobic sludge.</title>
        <authorList>
            <person name="El Houari A."/>
            <person name="Mcdonald J."/>
        </authorList>
    </citation>
    <scope>NUCLEOTIDE SEQUENCE [LARGE SCALE GENOMIC DNA]</scope>
    <source>
        <strain evidence="7">m25</strain>
    </source>
</reference>
<organism evidence="6 7">
    <name type="scientific">Lutispora saccharofermentans</name>
    <dbReference type="NCBI Taxonomy" id="3024236"/>
    <lineage>
        <taxon>Bacteria</taxon>
        <taxon>Bacillati</taxon>
        <taxon>Bacillota</taxon>
        <taxon>Clostridia</taxon>
        <taxon>Lutisporales</taxon>
        <taxon>Lutisporaceae</taxon>
        <taxon>Lutispora</taxon>
    </lineage>
</organism>
<dbReference type="PIRSF" id="PIRSF005054">
    <property type="entry name" value="PF1131"/>
    <property type="match status" value="1"/>
</dbReference>
<dbReference type="Pfam" id="PF01881">
    <property type="entry name" value="Cas_Cas6_C"/>
    <property type="match status" value="1"/>
</dbReference>
<evidence type="ECO:0000256" key="2">
    <source>
        <dbReference type="ARBA" id="ARBA00022884"/>
    </source>
</evidence>
<feature type="domain" description="CRISPR associated protein Cas6 C-terminal" evidence="5">
    <location>
        <begin position="121"/>
        <end position="242"/>
    </location>
</feature>
<dbReference type="NCBIfam" id="TIGR01877">
    <property type="entry name" value="cas_cas6"/>
    <property type="match status" value="1"/>
</dbReference>
<dbReference type="PANTHER" id="PTHR36984:SF1">
    <property type="entry name" value="CRISPR-ASSOCIATED ENDORIBONUCLEASE CAS6 1"/>
    <property type="match status" value="1"/>
</dbReference>
<dbReference type="RefSeq" id="WP_255226701.1">
    <property type="nucleotide sequence ID" value="NZ_JAJEKE010000004.1"/>
</dbReference>
<keyword evidence="7" id="KW-1185">Reference proteome</keyword>